<dbReference type="Proteomes" id="UP000770717">
    <property type="component" value="Unassembled WGS sequence"/>
</dbReference>
<keyword evidence="1" id="KW-0732">Signal</keyword>
<dbReference type="OrthoDB" id="9903255at2759"/>
<proteinExistence type="predicted"/>
<dbReference type="InterPro" id="IPR042185">
    <property type="entry name" value="Serpin_sf_2"/>
</dbReference>
<evidence type="ECO:0000313" key="2">
    <source>
        <dbReference type="EMBL" id="KAG9468467.1"/>
    </source>
</evidence>
<dbReference type="EMBL" id="WNTK01000869">
    <property type="protein sequence ID" value="KAG9468467.1"/>
    <property type="molecule type" value="Genomic_DNA"/>
</dbReference>
<dbReference type="Gene3D" id="3.30.497.10">
    <property type="entry name" value="Antithrombin, subunit I, domain 2"/>
    <property type="match status" value="1"/>
</dbReference>
<accession>A0A8J6EFU3</accession>
<feature type="chain" id="PRO_5035167054" evidence="1">
    <location>
        <begin position="20"/>
        <end position="254"/>
    </location>
</feature>
<dbReference type="InterPro" id="IPR036186">
    <property type="entry name" value="Serpin_sf"/>
</dbReference>
<dbReference type="Gene3D" id="2.30.39.10">
    <property type="entry name" value="Alpha-1-antitrypsin, domain 1"/>
    <property type="match status" value="1"/>
</dbReference>
<name>A0A8J6EFU3_ELECQ</name>
<dbReference type="InterPro" id="IPR042178">
    <property type="entry name" value="Serpin_sf_1"/>
</dbReference>
<comment type="caution">
    <text evidence="2">The sequence shown here is derived from an EMBL/GenBank/DDBJ whole genome shotgun (WGS) entry which is preliminary data.</text>
</comment>
<feature type="signal peptide" evidence="1">
    <location>
        <begin position="1"/>
        <end position="19"/>
    </location>
</feature>
<reference evidence="2" key="1">
    <citation type="thesis" date="2020" institute="ProQuest LLC" country="789 East Eisenhower Parkway, Ann Arbor, MI, USA">
        <title>Comparative Genomics and Chromosome Evolution.</title>
        <authorList>
            <person name="Mudd A.B."/>
        </authorList>
    </citation>
    <scope>NUCLEOTIDE SEQUENCE</scope>
    <source>
        <strain evidence="2">HN-11 Male</strain>
        <tissue evidence="2">Kidney and liver</tissue>
    </source>
</reference>
<protein>
    <submittedName>
        <fullName evidence="2">Uncharacterized protein</fullName>
    </submittedName>
</protein>
<evidence type="ECO:0000256" key="1">
    <source>
        <dbReference type="SAM" id="SignalP"/>
    </source>
</evidence>
<gene>
    <name evidence="2" type="ORF">GDO78_022692</name>
</gene>
<sequence>MRILLFLCVGASLVHLGVQDYSFMTVTIPKNMPPKNPNDYSLLAVGVNLDKLNSVYENLEETDSTPPPADAVTIFLSTLKSPANEKTIVISTDFNNPTAAKTKLNNYVTQHTSGKIKNFYSDFEQTTEAVILSCADKWKIPVSGGNSYMVQLTGEYNTMTNKEIGFTMIEIPKNQFMTLLYIIPDEGKLASVRAAANKMNLALWKNSMTRQVVNLTVFRATLYVCGTMIADVTEVDDHQLIKYKQASRMSVTYP</sequence>
<dbReference type="SUPFAM" id="SSF56574">
    <property type="entry name" value="Serpins"/>
    <property type="match status" value="1"/>
</dbReference>
<dbReference type="AlphaFoldDB" id="A0A8J6EFU3"/>
<keyword evidence="3" id="KW-1185">Reference proteome</keyword>
<evidence type="ECO:0000313" key="3">
    <source>
        <dbReference type="Proteomes" id="UP000770717"/>
    </source>
</evidence>
<organism evidence="2 3">
    <name type="scientific">Eleutherodactylus coqui</name>
    <name type="common">Puerto Rican coqui</name>
    <dbReference type="NCBI Taxonomy" id="57060"/>
    <lineage>
        <taxon>Eukaryota</taxon>
        <taxon>Metazoa</taxon>
        <taxon>Chordata</taxon>
        <taxon>Craniata</taxon>
        <taxon>Vertebrata</taxon>
        <taxon>Euteleostomi</taxon>
        <taxon>Amphibia</taxon>
        <taxon>Batrachia</taxon>
        <taxon>Anura</taxon>
        <taxon>Neobatrachia</taxon>
        <taxon>Hyloidea</taxon>
        <taxon>Eleutherodactylidae</taxon>
        <taxon>Eleutherodactylinae</taxon>
        <taxon>Eleutherodactylus</taxon>
        <taxon>Eleutherodactylus</taxon>
    </lineage>
</organism>